<dbReference type="PANTHER" id="PTHR12773:SF0">
    <property type="entry name" value="MULTIFUNCTIONAL METHYLTRANSFERASE SUBUNIT TRM112-LIKE PROTEIN"/>
    <property type="match status" value="1"/>
</dbReference>
<proteinExistence type="inferred from homology"/>
<evidence type="ECO:0008006" key="5">
    <source>
        <dbReference type="Google" id="ProtNLM"/>
    </source>
</evidence>
<keyword evidence="4" id="KW-1185">Reference proteome</keyword>
<dbReference type="AlphaFoldDB" id="A0A9P4WYC2"/>
<name>A0A9P4WYC2_9PLEO</name>
<organism evidence="3 4">
    <name type="scientific">Didymella heteroderae</name>
    <dbReference type="NCBI Taxonomy" id="1769908"/>
    <lineage>
        <taxon>Eukaryota</taxon>
        <taxon>Fungi</taxon>
        <taxon>Dikarya</taxon>
        <taxon>Ascomycota</taxon>
        <taxon>Pezizomycotina</taxon>
        <taxon>Dothideomycetes</taxon>
        <taxon>Pleosporomycetidae</taxon>
        <taxon>Pleosporales</taxon>
        <taxon>Pleosporineae</taxon>
        <taxon>Didymellaceae</taxon>
        <taxon>Didymella</taxon>
    </lineage>
</organism>
<sequence>MKLLTLNFLTCAIKTCKTQASSFPLHPKDSELEIIEADMNLPFLKNILPRLMWEELRLICKELGLPDLPPTAPTPNDLVEGGIQEVADGQQPADEQPSQTAKDLHRVLLETCIQEGKLVCGCCGHEYAVKEGVANFLLPGHLV</sequence>
<evidence type="ECO:0000256" key="2">
    <source>
        <dbReference type="SAM" id="MobiDB-lite"/>
    </source>
</evidence>
<evidence type="ECO:0000256" key="1">
    <source>
        <dbReference type="ARBA" id="ARBA00007980"/>
    </source>
</evidence>
<dbReference type="InterPro" id="IPR039127">
    <property type="entry name" value="Trm112"/>
</dbReference>
<dbReference type="InterPro" id="IPR005651">
    <property type="entry name" value="Trm112-like"/>
</dbReference>
<dbReference type="EMBL" id="SWKV01000008">
    <property type="protein sequence ID" value="KAF3044754.1"/>
    <property type="molecule type" value="Genomic_DNA"/>
</dbReference>
<dbReference type="Pfam" id="PF03966">
    <property type="entry name" value="Trm112p"/>
    <property type="match status" value="1"/>
</dbReference>
<dbReference type="OrthoDB" id="2187549at2759"/>
<gene>
    <name evidence="3" type="ORF">E8E12_010282</name>
</gene>
<comment type="caution">
    <text evidence="3">The sequence shown here is derived from an EMBL/GenBank/DDBJ whole genome shotgun (WGS) entry which is preliminary data.</text>
</comment>
<dbReference type="GO" id="GO:0070476">
    <property type="term" value="P:rRNA (guanine-N7)-methylation"/>
    <property type="evidence" value="ECO:0007669"/>
    <property type="project" value="TreeGrafter"/>
</dbReference>
<evidence type="ECO:0000313" key="3">
    <source>
        <dbReference type="EMBL" id="KAF3044754.1"/>
    </source>
</evidence>
<accession>A0A9P4WYC2</accession>
<comment type="similarity">
    <text evidence="1">Belongs to the TRM112 family.</text>
</comment>
<protein>
    <recommendedName>
        <fullName evidence="5">Trm112p-domain-containing protein</fullName>
    </recommendedName>
</protein>
<dbReference type="GO" id="GO:0046982">
    <property type="term" value="F:protein heterodimerization activity"/>
    <property type="evidence" value="ECO:0007669"/>
    <property type="project" value="InterPro"/>
</dbReference>
<evidence type="ECO:0000313" key="4">
    <source>
        <dbReference type="Proteomes" id="UP000758155"/>
    </source>
</evidence>
<feature type="region of interest" description="Disordered" evidence="2">
    <location>
        <begin position="69"/>
        <end position="100"/>
    </location>
</feature>
<dbReference type="GO" id="GO:0030488">
    <property type="term" value="P:tRNA methylation"/>
    <property type="evidence" value="ECO:0007669"/>
    <property type="project" value="TreeGrafter"/>
</dbReference>
<dbReference type="Gene3D" id="2.20.25.10">
    <property type="match status" value="1"/>
</dbReference>
<dbReference type="Proteomes" id="UP000758155">
    <property type="component" value="Unassembled WGS sequence"/>
</dbReference>
<dbReference type="PANTHER" id="PTHR12773">
    <property type="entry name" value="UPF0315 PROTEIN-RELATED"/>
    <property type="match status" value="1"/>
</dbReference>
<reference evidence="3" key="1">
    <citation type="submission" date="2019-04" db="EMBL/GenBank/DDBJ databases">
        <title>Sequencing of skin fungus with MAO and IRED activity.</title>
        <authorList>
            <person name="Marsaioli A.J."/>
            <person name="Bonatto J.M.C."/>
            <person name="Reis Junior O."/>
        </authorList>
    </citation>
    <scope>NUCLEOTIDE SEQUENCE</scope>
    <source>
        <strain evidence="3">28M1</strain>
    </source>
</reference>